<name>A0A0F8ZCG7_9ZZZZ</name>
<protein>
    <submittedName>
        <fullName evidence="1">Uncharacterized protein</fullName>
    </submittedName>
</protein>
<gene>
    <name evidence="1" type="ORF">LCGC14_2791500</name>
</gene>
<dbReference type="EMBL" id="LAZR01052136">
    <property type="protein sequence ID" value="KKK83625.1"/>
    <property type="molecule type" value="Genomic_DNA"/>
</dbReference>
<organism evidence="1">
    <name type="scientific">marine sediment metagenome</name>
    <dbReference type="NCBI Taxonomy" id="412755"/>
    <lineage>
        <taxon>unclassified sequences</taxon>
        <taxon>metagenomes</taxon>
        <taxon>ecological metagenomes</taxon>
    </lineage>
</organism>
<evidence type="ECO:0000313" key="1">
    <source>
        <dbReference type="EMBL" id="KKK83625.1"/>
    </source>
</evidence>
<feature type="non-terminal residue" evidence="1">
    <location>
        <position position="1"/>
    </location>
</feature>
<accession>A0A0F8ZCG7</accession>
<sequence length="412" mass="44772">ARSIWEGTEGASGVIRAPLALAGGLAIIRPSATLRLGTRAFTVTEQGVRAVTGLDELALRRAAPEAFEFGRAPFQDRLPRVTVLAPDPPPGVIAGGTEGVVGPGESLFTRANLGSSSRLLDDLMHRAPPGQSLSTNSLRLYQGALATERDFAEASVREGKELLETAGIGEARGKGLLVEGNDEMISLYEALHNPSRVENGDIIVPDHLRAIYDRARELTDWTEASRLDFDPSMATVDDYFDRGWRVIEIEPVPGARARTGVQQMGAQPSFKMPRSDADFRELLEGGPYTRRDGSTFRLEPLSWNPFEQWSLSHMKGIVFREQEVMLARLKAAGEALPATGGPIPEGWRVPRIGPAFEGKPYAMVDDATGQAAPMMTNRTMVREPFADRLELVFGAFRALDLKLGGRDLGVAL</sequence>
<proteinExistence type="predicted"/>
<comment type="caution">
    <text evidence="1">The sequence shown here is derived from an EMBL/GenBank/DDBJ whole genome shotgun (WGS) entry which is preliminary data.</text>
</comment>
<feature type="non-terminal residue" evidence="1">
    <location>
        <position position="412"/>
    </location>
</feature>
<dbReference type="AlphaFoldDB" id="A0A0F8ZCG7"/>
<reference evidence="1" key="1">
    <citation type="journal article" date="2015" name="Nature">
        <title>Complex archaea that bridge the gap between prokaryotes and eukaryotes.</title>
        <authorList>
            <person name="Spang A."/>
            <person name="Saw J.H."/>
            <person name="Jorgensen S.L."/>
            <person name="Zaremba-Niedzwiedzka K."/>
            <person name="Martijn J."/>
            <person name="Lind A.E."/>
            <person name="van Eijk R."/>
            <person name="Schleper C."/>
            <person name="Guy L."/>
            <person name="Ettema T.J."/>
        </authorList>
    </citation>
    <scope>NUCLEOTIDE SEQUENCE</scope>
</reference>